<protein>
    <submittedName>
        <fullName evidence="7">TerC/Alx family metal homeostasis membrane protein</fullName>
    </submittedName>
</protein>
<feature type="transmembrane region" description="Helical" evidence="6">
    <location>
        <begin position="70"/>
        <end position="91"/>
    </location>
</feature>
<feature type="transmembrane region" description="Helical" evidence="6">
    <location>
        <begin position="226"/>
        <end position="245"/>
    </location>
</feature>
<accession>A0A9D7XG63</accession>
<feature type="transmembrane region" description="Helical" evidence="6">
    <location>
        <begin position="195"/>
        <end position="220"/>
    </location>
</feature>
<feature type="transmembrane region" description="Helical" evidence="6">
    <location>
        <begin position="257"/>
        <end position="275"/>
    </location>
</feature>
<proteinExistence type="inferred from homology"/>
<evidence type="ECO:0000256" key="6">
    <source>
        <dbReference type="SAM" id="Phobius"/>
    </source>
</evidence>
<dbReference type="Proteomes" id="UP000808349">
    <property type="component" value="Unassembled WGS sequence"/>
</dbReference>
<evidence type="ECO:0000256" key="3">
    <source>
        <dbReference type="ARBA" id="ARBA00022692"/>
    </source>
</evidence>
<dbReference type="GO" id="GO:0016020">
    <property type="term" value="C:membrane"/>
    <property type="evidence" value="ECO:0007669"/>
    <property type="project" value="UniProtKB-SubCell"/>
</dbReference>
<dbReference type="PANTHER" id="PTHR30238">
    <property type="entry name" value="MEMBRANE BOUND PREDICTED REDOX MODULATOR"/>
    <property type="match status" value="1"/>
</dbReference>
<dbReference type="EMBL" id="JADKFW010000004">
    <property type="protein sequence ID" value="MBK9716562.1"/>
    <property type="molecule type" value="Genomic_DNA"/>
</dbReference>
<feature type="transmembrane region" description="Helical" evidence="6">
    <location>
        <begin position="281"/>
        <end position="301"/>
    </location>
</feature>
<evidence type="ECO:0000313" key="7">
    <source>
        <dbReference type="EMBL" id="MBK9716562.1"/>
    </source>
</evidence>
<dbReference type="PANTHER" id="PTHR30238:SF0">
    <property type="entry name" value="THYLAKOID MEMBRANE PROTEIN TERC, CHLOROPLASTIC"/>
    <property type="match status" value="1"/>
</dbReference>
<evidence type="ECO:0000256" key="4">
    <source>
        <dbReference type="ARBA" id="ARBA00022989"/>
    </source>
</evidence>
<dbReference type="InterPro" id="IPR005496">
    <property type="entry name" value="Integral_membrane_TerC"/>
</dbReference>
<evidence type="ECO:0000256" key="1">
    <source>
        <dbReference type="ARBA" id="ARBA00004141"/>
    </source>
</evidence>
<dbReference type="NCBIfam" id="TIGR03718">
    <property type="entry name" value="R_switched_Alx"/>
    <property type="match status" value="1"/>
</dbReference>
<dbReference type="AlphaFoldDB" id="A0A9D7XG63"/>
<keyword evidence="3 6" id="KW-0812">Transmembrane</keyword>
<dbReference type="Pfam" id="PF03741">
    <property type="entry name" value="TerC"/>
    <property type="match status" value="1"/>
</dbReference>
<feature type="transmembrane region" description="Helical" evidence="6">
    <location>
        <begin position="38"/>
        <end position="58"/>
    </location>
</feature>
<feature type="transmembrane region" description="Helical" evidence="6">
    <location>
        <begin position="131"/>
        <end position="148"/>
    </location>
</feature>
<comment type="subcellular location">
    <subcellularLocation>
        <location evidence="1">Membrane</location>
        <topology evidence="1">Multi-pass membrane protein</topology>
    </subcellularLocation>
</comment>
<evidence type="ECO:0000313" key="8">
    <source>
        <dbReference type="Proteomes" id="UP000808349"/>
    </source>
</evidence>
<organism evidence="7 8">
    <name type="scientific">Candidatus Defluviibacterium haderslevense</name>
    <dbReference type="NCBI Taxonomy" id="2981993"/>
    <lineage>
        <taxon>Bacteria</taxon>
        <taxon>Pseudomonadati</taxon>
        <taxon>Bacteroidota</taxon>
        <taxon>Saprospiria</taxon>
        <taxon>Saprospirales</taxon>
        <taxon>Saprospiraceae</taxon>
        <taxon>Candidatus Defluviibacterium</taxon>
    </lineage>
</organism>
<keyword evidence="5 6" id="KW-0472">Membrane</keyword>
<comment type="similarity">
    <text evidence="2">Belongs to the TerC family.</text>
</comment>
<sequence length="348" mass="40238">MNKDYLSYIIFIVALVFSFILDLFVFSKKDQEVKLKNALYQYLFWVLIALGYFGYLWFEFDSNKALNYLSAYLMEMSLSIDNIFVFVMIFSSLQISKENIGRVLIIGVALAVIFRIIFISVGIILVQHFSWILYIFGAFLIYTGYKLFSENPEEESDIKDGKVYHFLTKYLRYTDDEPYGKYTINRKGKIFFTKLALAIFMLGITDIIFALDSIPAVFGITTDNLVVFSSNIFAVLGLRALFFILQKAADNFDFLQQGIAIVLIFIGIKMFLVFVDIHIPNWISLLTIVACISASIWYSIYHQRKTPNCFNKINTIKYFIFFFLKSPLFQALKNAIQAVGLNRLFGLN</sequence>
<gene>
    <name evidence="7" type="ORF">IPO85_03405</name>
</gene>
<comment type="caution">
    <text evidence="7">The sequence shown here is derived from an EMBL/GenBank/DDBJ whole genome shotgun (WGS) entry which is preliminary data.</text>
</comment>
<reference evidence="7 8" key="1">
    <citation type="submission" date="2020-10" db="EMBL/GenBank/DDBJ databases">
        <title>Connecting structure to function with the recovery of over 1000 high-quality activated sludge metagenome-assembled genomes encoding full-length rRNA genes using long-read sequencing.</title>
        <authorList>
            <person name="Singleton C.M."/>
            <person name="Petriglieri F."/>
            <person name="Kristensen J.M."/>
            <person name="Kirkegaard R.H."/>
            <person name="Michaelsen T.Y."/>
            <person name="Andersen M.H."/>
            <person name="Karst S.M."/>
            <person name="Dueholm M.S."/>
            <person name="Nielsen P.H."/>
            <person name="Albertsen M."/>
        </authorList>
    </citation>
    <scope>NUCLEOTIDE SEQUENCE [LARGE SCALE GENOMIC DNA]</scope>
    <source>
        <strain evidence="7">Ribe_18-Q3-R11-54_BAT3C.373</strain>
    </source>
</reference>
<evidence type="ECO:0000256" key="2">
    <source>
        <dbReference type="ARBA" id="ARBA00007511"/>
    </source>
</evidence>
<keyword evidence="4 6" id="KW-1133">Transmembrane helix</keyword>
<dbReference type="InterPro" id="IPR022369">
    <property type="entry name" value="Integral_membrane_TerC_rswitch"/>
</dbReference>
<evidence type="ECO:0000256" key="5">
    <source>
        <dbReference type="ARBA" id="ARBA00023136"/>
    </source>
</evidence>
<feature type="transmembrane region" description="Helical" evidence="6">
    <location>
        <begin position="103"/>
        <end position="125"/>
    </location>
</feature>
<feature type="transmembrane region" description="Helical" evidence="6">
    <location>
        <begin position="6"/>
        <end position="26"/>
    </location>
</feature>
<name>A0A9D7XG63_9BACT</name>